<feature type="compositionally biased region" description="Low complexity" evidence="1">
    <location>
        <begin position="154"/>
        <end position="166"/>
    </location>
</feature>
<protein>
    <submittedName>
        <fullName evidence="2">Uncharacterized protein</fullName>
    </submittedName>
</protein>
<organism evidence="2 3">
    <name type="scientific">Toxoplasma gondii MAS</name>
    <dbReference type="NCBI Taxonomy" id="943118"/>
    <lineage>
        <taxon>Eukaryota</taxon>
        <taxon>Sar</taxon>
        <taxon>Alveolata</taxon>
        <taxon>Apicomplexa</taxon>
        <taxon>Conoidasida</taxon>
        <taxon>Coccidia</taxon>
        <taxon>Eucoccidiorida</taxon>
        <taxon>Eimeriorina</taxon>
        <taxon>Sarcocystidae</taxon>
        <taxon>Toxoplasma</taxon>
    </lineage>
</organism>
<feature type="region of interest" description="Disordered" evidence="1">
    <location>
        <begin position="1"/>
        <end position="89"/>
    </location>
</feature>
<feature type="compositionally biased region" description="Polar residues" evidence="1">
    <location>
        <begin position="117"/>
        <end position="153"/>
    </location>
</feature>
<feature type="non-terminal residue" evidence="2">
    <location>
        <position position="205"/>
    </location>
</feature>
<evidence type="ECO:0000256" key="1">
    <source>
        <dbReference type="SAM" id="MobiDB-lite"/>
    </source>
</evidence>
<evidence type="ECO:0000313" key="2">
    <source>
        <dbReference type="EMBL" id="KFH14276.1"/>
    </source>
</evidence>
<gene>
    <name evidence="2" type="ORF">TGMAS_294720A</name>
</gene>
<dbReference type="Proteomes" id="UP000028821">
    <property type="component" value="Unassembled WGS sequence"/>
</dbReference>
<accession>A0A086QNU4</accession>
<feature type="compositionally biased region" description="Basic and acidic residues" evidence="1">
    <location>
        <begin position="21"/>
        <end position="35"/>
    </location>
</feature>
<dbReference type="EMBL" id="AEXC02001249">
    <property type="protein sequence ID" value="KFH14276.1"/>
    <property type="molecule type" value="Genomic_DNA"/>
</dbReference>
<reference evidence="2 3" key="1">
    <citation type="submission" date="2014-04" db="EMBL/GenBank/DDBJ databases">
        <authorList>
            <person name="Sibley D."/>
            <person name="Venepally P."/>
            <person name="Karamycheva S."/>
            <person name="Hadjithomas M."/>
            <person name="Khan A."/>
            <person name="Brunk B."/>
            <person name="Roos D."/>
            <person name="Caler E."/>
            <person name="Lorenzi H."/>
        </authorList>
    </citation>
    <scope>NUCLEOTIDE SEQUENCE [LARGE SCALE GENOMIC DNA]</scope>
    <source>
        <strain evidence="2 3">MAS</strain>
    </source>
</reference>
<comment type="caution">
    <text evidence="2">The sequence shown here is derived from an EMBL/GenBank/DDBJ whole genome shotgun (WGS) entry which is preliminary data.</text>
</comment>
<evidence type="ECO:0000313" key="3">
    <source>
        <dbReference type="Proteomes" id="UP000028821"/>
    </source>
</evidence>
<dbReference type="AlphaFoldDB" id="A0A086QNU4"/>
<feature type="compositionally biased region" description="Low complexity" evidence="1">
    <location>
        <begin position="173"/>
        <end position="197"/>
    </location>
</feature>
<proteinExistence type="predicted"/>
<feature type="region of interest" description="Disordered" evidence="1">
    <location>
        <begin position="101"/>
        <end position="205"/>
    </location>
</feature>
<name>A0A086QNU4_TOXGO</name>
<dbReference type="VEuPathDB" id="ToxoDB:TGMAS_294720A"/>
<sequence length="205" mass="21368">MSSLPQQLFGADPSDATSCLHSRDSGASQRERLGETRSAANLPANRHSRSREGEEVDTEESSFELSPEKEPSGRNAESQEANEDLEEAVALALDSGSGFFYSRRASEAPPGRGNRDCLSSSPDGPSQDQGFSLNSDTGPRIGSSLSFSNTNDPSCLSSSTSSRQLSPYIGGAPSSSFSSSSLPSSFSSSLPSSFSSSPPSPSLPS</sequence>